<evidence type="ECO:0000256" key="2">
    <source>
        <dbReference type="ARBA" id="ARBA00004733"/>
    </source>
</evidence>
<dbReference type="InterPro" id="IPR013785">
    <property type="entry name" value="Aldolase_TIM"/>
</dbReference>
<dbReference type="InterPro" id="IPR011060">
    <property type="entry name" value="RibuloseP-bd_barrel"/>
</dbReference>
<comment type="subunit">
    <text evidence="3 9">Tetramer of two alpha and two beta chains.</text>
</comment>
<evidence type="ECO:0000256" key="3">
    <source>
        <dbReference type="ARBA" id="ARBA00011270"/>
    </source>
</evidence>
<dbReference type="GO" id="GO:0004834">
    <property type="term" value="F:tryptophan synthase activity"/>
    <property type="evidence" value="ECO:0007669"/>
    <property type="project" value="UniProtKB-UniRule"/>
</dbReference>
<dbReference type="NCBIfam" id="TIGR00262">
    <property type="entry name" value="trpA"/>
    <property type="match status" value="1"/>
</dbReference>
<evidence type="ECO:0000313" key="11">
    <source>
        <dbReference type="EMBL" id="KDR95853.1"/>
    </source>
</evidence>
<dbReference type="SUPFAM" id="SSF51366">
    <property type="entry name" value="Ribulose-phoshate binding barrel"/>
    <property type="match status" value="1"/>
</dbReference>
<dbReference type="PANTHER" id="PTHR43406">
    <property type="entry name" value="TRYPTOPHAN SYNTHASE, ALPHA CHAIN"/>
    <property type="match status" value="1"/>
</dbReference>
<dbReference type="Pfam" id="PF00290">
    <property type="entry name" value="Trp_syntA"/>
    <property type="match status" value="1"/>
</dbReference>
<dbReference type="EMBL" id="JJMM01000008">
    <property type="protein sequence ID" value="KDR95853.1"/>
    <property type="molecule type" value="Genomic_DNA"/>
</dbReference>
<comment type="function">
    <text evidence="1 9">The alpha subunit is responsible for the aldol cleavage of indoleglycerol phosphate to indole and glyceraldehyde 3-phosphate.</text>
</comment>
<dbReference type="UniPathway" id="UPA00035">
    <property type="reaction ID" value="UER00044"/>
</dbReference>
<reference evidence="11 12" key="1">
    <citation type="submission" date="2014-03" db="EMBL/GenBank/DDBJ databases">
        <title>Genome sequence of Clostridium litorale W6, DSM 5388.</title>
        <authorList>
            <person name="Poehlein A."/>
            <person name="Jagirdar A."/>
            <person name="Khonsari B."/>
            <person name="Chibani C.M."/>
            <person name="Gutierrez Gutierrez D.A."/>
            <person name="Davydova E."/>
            <person name="Alghaithi H.S."/>
            <person name="Nair K.P."/>
            <person name="Dhamotharan K."/>
            <person name="Chandran L."/>
            <person name="G W."/>
            <person name="Daniel R."/>
        </authorList>
    </citation>
    <scope>NUCLEOTIDE SEQUENCE [LARGE SCALE GENOMIC DNA]</scope>
    <source>
        <strain evidence="11 12">W6</strain>
    </source>
</reference>
<keyword evidence="6 9" id="KW-0057">Aromatic amino acid biosynthesis</keyword>
<gene>
    <name evidence="9 11" type="primary">trpA</name>
    <name evidence="11" type="ORF">CLIT_8c00220</name>
</gene>
<keyword evidence="5 9" id="KW-0822">Tryptophan biosynthesis</keyword>
<dbReference type="EC" id="4.2.1.20" evidence="9"/>
<dbReference type="STRING" id="1121324.CLIT_8c00220"/>
<dbReference type="GO" id="GO:0005829">
    <property type="term" value="C:cytosol"/>
    <property type="evidence" value="ECO:0007669"/>
    <property type="project" value="TreeGrafter"/>
</dbReference>
<evidence type="ECO:0000256" key="4">
    <source>
        <dbReference type="ARBA" id="ARBA00022605"/>
    </source>
</evidence>
<evidence type="ECO:0000256" key="6">
    <source>
        <dbReference type="ARBA" id="ARBA00023141"/>
    </source>
</evidence>
<accession>A0A069RGB7</accession>
<dbReference type="Gene3D" id="3.20.20.70">
    <property type="entry name" value="Aldolase class I"/>
    <property type="match status" value="1"/>
</dbReference>
<dbReference type="InterPro" id="IPR018204">
    <property type="entry name" value="Trp_synthase_alpha_AS"/>
</dbReference>
<feature type="active site" description="Proton acceptor" evidence="9">
    <location>
        <position position="50"/>
    </location>
</feature>
<evidence type="ECO:0000256" key="9">
    <source>
        <dbReference type="HAMAP-Rule" id="MF_00131"/>
    </source>
</evidence>
<dbReference type="AlphaFoldDB" id="A0A069RGB7"/>
<dbReference type="HAMAP" id="MF_00131">
    <property type="entry name" value="Trp_synth_alpha"/>
    <property type="match status" value="1"/>
</dbReference>
<organism evidence="11 12">
    <name type="scientific">Peptoclostridium litorale DSM 5388</name>
    <dbReference type="NCBI Taxonomy" id="1121324"/>
    <lineage>
        <taxon>Bacteria</taxon>
        <taxon>Bacillati</taxon>
        <taxon>Bacillota</taxon>
        <taxon>Clostridia</taxon>
        <taxon>Peptostreptococcales</taxon>
        <taxon>Peptoclostridiaceae</taxon>
        <taxon>Peptoclostridium</taxon>
    </lineage>
</organism>
<comment type="pathway">
    <text evidence="2 9">Amino-acid biosynthesis; L-tryptophan biosynthesis; L-tryptophan from chorismate: step 5/5.</text>
</comment>
<evidence type="ECO:0000256" key="10">
    <source>
        <dbReference type="RuleBase" id="RU003662"/>
    </source>
</evidence>
<dbReference type="FunFam" id="3.20.20.70:FF:000037">
    <property type="entry name" value="Tryptophan synthase alpha chain"/>
    <property type="match status" value="1"/>
</dbReference>
<sequence>MASRISKKFEEIKKRNKKALIGYLTCGYPDLEETYELVMEGEKAGIDIMELGIPYSDPVADGPVIQIASEKALEKGVNIDGIFAMVKRLREKTQIPLVIMTYYNSVFRYGDEKFISACCESGIDGLIVPDLPYEERDILLGLTQTSGVDLIPLVAPTSEDRIEKIVSDATGFVYCISSKGVTGKRSELSGGLEDFMESVRKHTDVPLAIGFGISGPDAVKDVKDICDGVIVGSAIIEKIGEGIEAGDAKARVIPFIKELSAALE</sequence>
<evidence type="ECO:0000256" key="8">
    <source>
        <dbReference type="ARBA" id="ARBA00049047"/>
    </source>
</evidence>
<protein>
    <recommendedName>
        <fullName evidence="9">Tryptophan synthase alpha chain</fullName>
        <ecNumber evidence="9">4.2.1.20</ecNumber>
    </recommendedName>
</protein>
<evidence type="ECO:0000256" key="7">
    <source>
        <dbReference type="ARBA" id="ARBA00023239"/>
    </source>
</evidence>
<name>A0A069RGB7_PEPLI</name>
<dbReference type="RefSeq" id="WP_038262991.1">
    <property type="nucleotide sequence ID" value="NZ_FSRH01000008.1"/>
</dbReference>
<comment type="caution">
    <text evidence="11">The sequence shown here is derived from an EMBL/GenBank/DDBJ whole genome shotgun (WGS) entry which is preliminary data.</text>
</comment>
<comment type="catalytic activity">
    <reaction evidence="8 9">
        <text>(1S,2R)-1-C-(indol-3-yl)glycerol 3-phosphate + L-serine = D-glyceraldehyde 3-phosphate + L-tryptophan + H2O</text>
        <dbReference type="Rhea" id="RHEA:10532"/>
        <dbReference type="ChEBI" id="CHEBI:15377"/>
        <dbReference type="ChEBI" id="CHEBI:33384"/>
        <dbReference type="ChEBI" id="CHEBI:57912"/>
        <dbReference type="ChEBI" id="CHEBI:58866"/>
        <dbReference type="ChEBI" id="CHEBI:59776"/>
        <dbReference type="EC" id="4.2.1.20"/>
    </reaction>
</comment>
<evidence type="ECO:0000256" key="1">
    <source>
        <dbReference type="ARBA" id="ARBA00003365"/>
    </source>
</evidence>
<keyword evidence="4 9" id="KW-0028">Amino-acid biosynthesis</keyword>
<dbReference type="Proteomes" id="UP000027946">
    <property type="component" value="Unassembled WGS sequence"/>
</dbReference>
<dbReference type="InterPro" id="IPR002028">
    <property type="entry name" value="Trp_synthase_suA"/>
</dbReference>
<dbReference type="PROSITE" id="PS00167">
    <property type="entry name" value="TRP_SYNTHASE_ALPHA"/>
    <property type="match status" value="1"/>
</dbReference>
<evidence type="ECO:0000313" key="12">
    <source>
        <dbReference type="Proteomes" id="UP000027946"/>
    </source>
</evidence>
<keyword evidence="12" id="KW-1185">Reference proteome</keyword>
<dbReference type="CDD" id="cd04724">
    <property type="entry name" value="Tryptophan_synthase_alpha"/>
    <property type="match status" value="1"/>
</dbReference>
<dbReference type="eggNOG" id="COG0159">
    <property type="taxonomic scope" value="Bacteria"/>
</dbReference>
<feature type="active site" description="Proton acceptor" evidence="9">
    <location>
        <position position="61"/>
    </location>
</feature>
<evidence type="ECO:0000256" key="5">
    <source>
        <dbReference type="ARBA" id="ARBA00022822"/>
    </source>
</evidence>
<proteinExistence type="inferred from homology"/>
<keyword evidence="7 9" id="KW-0456">Lyase</keyword>
<comment type="similarity">
    <text evidence="9 10">Belongs to the TrpA family.</text>
</comment>
<dbReference type="PANTHER" id="PTHR43406:SF1">
    <property type="entry name" value="TRYPTOPHAN SYNTHASE ALPHA CHAIN, CHLOROPLASTIC"/>
    <property type="match status" value="1"/>
</dbReference>
<dbReference type="OrthoDB" id="9804578at2"/>